<dbReference type="InterPro" id="IPR036683">
    <property type="entry name" value="CO_DH_flav_C_dom_sf"/>
</dbReference>
<proteinExistence type="predicted"/>
<dbReference type="Gene3D" id="3.30.390.50">
    <property type="entry name" value="CO dehydrogenase flavoprotein, C-terminal domain"/>
    <property type="match status" value="1"/>
</dbReference>
<dbReference type="InterPro" id="IPR051312">
    <property type="entry name" value="Diverse_Substr_Oxidored"/>
</dbReference>
<dbReference type="KEGG" id="tbk:HF295_00975"/>
<dbReference type="EMBL" id="CP051151">
    <property type="protein sequence ID" value="QLY39508.1"/>
    <property type="molecule type" value="Genomic_DNA"/>
</dbReference>
<evidence type="ECO:0000259" key="1">
    <source>
        <dbReference type="PROSITE" id="PS51387"/>
    </source>
</evidence>
<feature type="domain" description="FAD-binding PCMH-type" evidence="1">
    <location>
        <begin position="1"/>
        <end position="172"/>
    </location>
</feature>
<dbReference type="Gene3D" id="3.30.465.10">
    <property type="match status" value="1"/>
</dbReference>
<dbReference type="InterPro" id="IPR002346">
    <property type="entry name" value="Mopterin_DH_FAD-bd"/>
</dbReference>
<dbReference type="GO" id="GO:0016491">
    <property type="term" value="F:oxidoreductase activity"/>
    <property type="evidence" value="ECO:0007669"/>
    <property type="project" value="InterPro"/>
</dbReference>
<gene>
    <name evidence="2" type="ORF">HF295_00975</name>
</gene>
<dbReference type="InterPro" id="IPR016169">
    <property type="entry name" value="FAD-bd_PCMH_sub2"/>
</dbReference>
<keyword evidence="3" id="KW-1185">Reference proteome</keyword>
<sequence>MVNTVIAKTLVQALDTLKQGDYKIVAGGTDMLIQNRSHTGMPIAYKSNILYVNLVKELDFISDDENNVYIGATCRLESILKDQRIPQILRDVIHEMASPAIRHTGTLAGNIANASPAGDSLVALYALDAQVRIQSAMHERIVKVSDFIKGVRKIDLSPIEMITEIIIPKLDFDNIYFKKVAPRLSDAISKLSFVGAYSFRNNTLIDMRISLGAVYMTVVRNRSIEKKYIGMSKEEFKNHIKEILIDYSHIIKPIDDQRSNKEYRKQVALNLIKAFVLNC</sequence>
<dbReference type="PANTHER" id="PTHR42659:SF9">
    <property type="entry name" value="XANTHINE DEHYDROGENASE FAD-BINDING SUBUNIT XDHB-RELATED"/>
    <property type="match status" value="1"/>
</dbReference>
<dbReference type="GO" id="GO:0071949">
    <property type="term" value="F:FAD binding"/>
    <property type="evidence" value="ECO:0007669"/>
    <property type="project" value="InterPro"/>
</dbReference>
<dbReference type="Pfam" id="PF00941">
    <property type="entry name" value="FAD_binding_5"/>
    <property type="match status" value="1"/>
</dbReference>
<reference evidence="2 3" key="1">
    <citation type="submission" date="2020-04" db="EMBL/GenBank/DDBJ databases">
        <authorList>
            <person name="Zheng R.K."/>
            <person name="Sun C.M."/>
        </authorList>
    </citation>
    <scope>NUCLEOTIDE SEQUENCE [LARGE SCALE GENOMIC DNA]</scope>
    <source>
        <strain evidence="3">zrk29</strain>
    </source>
</reference>
<dbReference type="InterPro" id="IPR036318">
    <property type="entry name" value="FAD-bd_PCMH-like_sf"/>
</dbReference>
<dbReference type="RefSeq" id="WP_312031978.1">
    <property type="nucleotide sequence ID" value="NZ_CP051151.1"/>
</dbReference>
<dbReference type="Pfam" id="PF03450">
    <property type="entry name" value="CO_deh_flav_C"/>
    <property type="match status" value="1"/>
</dbReference>
<evidence type="ECO:0000313" key="3">
    <source>
        <dbReference type="Proteomes" id="UP000512167"/>
    </source>
</evidence>
<protein>
    <submittedName>
        <fullName evidence="2">Xanthine dehydrogenase family protein subunit M</fullName>
    </submittedName>
</protein>
<dbReference type="PANTHER" id="PTHR42659">
    <property type="entry name" value="XANTHINE DEHYDROGENASE SUBUNIT C-RELATED"/>
    <property type="match status" value="1"/>
</dbReference>
<dbReference type="SUPFAM" id="SSF56176">
    <property type="entry name" value="FAD-binding/transporter-associated domain-like"/>
    <property type="match status" value="1"/>
</dbReference>
<dbReference type="InterPro" id="IPR005107">
    <property type="entry name" value="CO_DH_flav_C"/>
</dbReference>
<name>A0A7L6N2R4_9MOLU</name>
<dbReference type="InterPro" id="IPR016166">
    <property type="entry name" value="FAD-bd_PCMH"/>
</dbReference>
<dbReference type="PROSITE" id="PS51387">
    <property type="entry name" value="FAD_PCMH"/>
    <property type="match status" value="1"/>
</dbReference>
<organism evidence="2 3">
    <name type="scientific">Hujiaoplasma nucleasis</name>
    <dbReference type="NCBI Taxonomy" id="2725268"/>
    <lineage>
        <taxon>Bacteria</taxon>
        <taxon>Bacillati</taxon>
        <taxon>Mycoplasmatota</taxon>
        <taxon>Mollicutes</taxon>
        <taxon>Candidatus Izemoplasmatales</taxon>
        <taxon>Hujiaoplasmataceae</taxon>
        <taxon>Hujiaoplasma</taxon>
    </lineage>
</organism>
<dbReference type="SUPFAM" id="SSF55447">
    <property type="entry name" value="CO dehydrogenase flavoprotein C-terminal domain-like"/>
    <property type="match status" value="1"/>
</dbReference>
<evidence type="ECO:0000313" key="2">
    <source>
        <dbReference type="EMBL" id="QLY39508.1"/>
    </source>
</evidence>
<accession>A0A7L6N2R4</accession>
<dbReference type="SMART" id="SM01092">
    <property type="entry name" value="CO_deh_flav_C"/>
    <property type="match status" value="1"/>
</dbReference>
<dbReference type="AlphaFoldDB" id="A0A7L6N2R4"/>
<dbReference type="Proteomes" id="UP000512167">
    <property type="component" value="Chromosome"/>
</dbReference>